<evidence type="ECO:0000256" key="2">
    <source>
        <dbReference type="ARBA" id="ARBA00010145"/>
    </source>
</evidence>
<comment type="subcellular location">
    <subcellularLocation>
        <location evidence="1">Cell membrane</location>
        <topology evidence="1">Multi-pass membrane protein</topology>
    </subcellularLocation>
</comment>
<dbReference type="OrthoDB" id="7329340at2"/>
<dbReference type="Pfam" id="PF03547">
    <property type="entry name" value="Mem_trans"/>
    <property type="match status" value="1"/>
</dbReference>
<dbReference type="STRING" id="92947.BVG79_00302"/>
<feature type="transmembrane region" description="Helical" evidence="8">
    <location>
        <begin position="254"/>
        <end position="274"/>
    </location>
</feature>
<evidence type="ECO:0000256" key="1">
    <source>
        <dbReference type="ARBA" id="ARBA00004651"/>
    </source>
</evidence>
<keyword evidence="5 8" id="KW-0812">Transmembrane</keyword>
<keyword evidence="3" id="KW-0813">Transport</keyword>
<comment type="similarity">
    <text evidence="2">Belongs to the auxin efflux carrier (TC 2.A.69) family.</text>
</comment>
<dbReference type="Gene3D" id="1.20.1530.20">
    <property type="match status" value="1"/>
</dbReference>
<evidence type="ECO:0000256" key="5">
    <source>
        <dbReference type="ARBA" id="ARBA00022692"/>
    </source>
</evidence>
<feature type="transmembrane region" description="Helical" evidence="8">
    <location>
        <begin position="96"/>
        <end position="115"/>
    </location>
</feature>
<accession>A0A1W6NX21</accession>
<dbReference type="InterPro" id="IPR038770">
    <property type="entry name" value="Na+/solute_symporter_sf"/>
</dbReference>
<keyword evidence="6 8" id="KW-1133">Transmembrane helix</keyword>
<protein>
    <submittedName>
        <fullName evidence="9">Auxin efflux carrier family protein</fullName>
    </submittedName>
</protein>
<feature type="transmembrane region" description="Helical" evidence="8">
    <location>
        <begin position="194"/>
        <end position="214"/>
    </location>
</feature>
<feature type="transmembrane region" description="Helical" evidence="8">
    <location>
        <begin position="121"/>
        <end position="148"/>
    </location>
</feature>
<reference evidence="9 10" key="1">
    <citation type="submission" date="2017-02" db="EMBL/GenBank/DDBJ databases">
        <title>Ketogulonicigenium robustum SPU B003 Genome sequencing and assembly.</title>
        <authorList>
            <person name="Li Y."/>
            <person name="Liu L."/>
            <person name="Wang C."/>
            <person name="Zhang M."/>
            <person name="Zhang T."/>
            <person name="Zhang Y."/>
        </authorList>
    </citation>
    <scope>NUCLEOTIDE SEQUENCE [LARGE SCALE GENOMIC DNA]</scope>
    <source>
        <strain evidence="9 10">SPU_B003</strain>
    </source>
</reference>
<dbReference type="GO" id="GO:0055085">
    <property type="term" value="P:transmembrane transport"/>
    <property type="evidence" value="ECO:0007669"/>
    <property type="project" value="InterPro"/>
</dbReference>
<dbReference type="PANTHER" id="PTHR36838:SF3">
    <property type="entry name" value="TRANSPORTER AUXIN EFFLUX CARRIER EC FAMILY"/>
    <property type="match status" value="1"/>
</dbReference>
<keyword evidence="10" id="KW-1185">Reference proteome</keyword>
<dbReference type="KEGG" id="kro:BVG79_00302"/>
<evidence type="ECO:0000313" key="9">
    <source>
        <dbReference type="EMBL" id="ARO13660.1"/>
    </source>
</evidence>
<dbReference type="PANTHER" id="PTHR36838">
    <property type="entry name" value="AUXIN EFFLUX CARRIER FAMILY PROTEIN"/>
    <property type="match status" value="1"/>
</dbReference>
<feature type="transmembrane region" description="Helical" evidence="8">
    <location>
        <begin position="63"/>
        <end position="84"/>
    </location>
</feature>
<name>A0A1W6NX21_9RHOB</name>
<evidence type="ECO:0000256" key="7">
    <source>
        <dbReference type="ARBA" id="ARBA00023136"/>
    </source>
</evidence>
<feature type="transmembrane region" description="Helical" evidence="8">
    <location>
        <begin position="226"/>
        <end position="248"/>
    </location>
</feature>
<evidence type="ECO:0000256" key="8">
    <source>
        <dbReference type="SAM" id="Phobius"/>
    </source>
</evidence>
<dbReference type="GO" id="GO:0005886">
    <property type="term" value="C:plasma membrane"/>
    <property type="evidence" value="ECO:0007669"/>
    <property type="project" value="UniProtKB-SubCell"/>
</dbReference>
<dbReference type="InterPro" id="IPR004776">
    <property type="entry name" value="Mem_transp_PIN-like"/>
</dbReference>
<evidence type="ECO:0000256" key="6">
    <source>
        <dbReference type="ARBA" id="ARBA00022989"/>
    </source>
</evidence>
<feature type="transmembrane region" description="Helical" evidence="8">
    <location>
        <begin position="286"/>
        <end position="306"/>
    </location>
</feature>
<evidence type="ECO:0000256" key="3">
    <source>
        <dbReference type="ARBA" id="ARBA00022448"/>
    </source>
</evidence>
<feature type="transmembrane region" description="Helical" evidence="8">
    <location>
        <begin position="169"/>
        <end position="188"/>
    </location>
</feature>
<organism evidence="9 10">
    <name type="scientific">Ketogulonicigenium robustum</name>
    <dbReference type="NCBI Taxonomy" id="92947"/>
    <lineage>
        <taxon>Bacteria</taxon>
        <taxon>Pseudomonadati</taxon>
        <taxon>Pseudomonadota</taxon>
        <taxon>Alphaproteobacteria</taxon>
        <taxon>Rhodobacterales</taxon>
        <taxon>Roseobacteraceae</taxon>
        <taxon>Ketogulonicigenium</taxon>
    </lineage>
</organism>
<proteinExistence type="inferred from homology"/>
<sequence>MLDVFYQIIPFFALVILGFGAGRTGFFPAEATAYLTRFVFYFALSALMLRFAATMPILDLLSWPFVLAYLCGTGLVFGAVMLAAKLRGRTLAEMAIEGFTSAVANSTFLGLPLLVTLMGDWVIGPLMTVVVIDYTVFAGLMVVLMSVAGGGRVSWAVVPAIFKGLLRNPMIMALVVGLVISALHIPLAEPVDHFLALLSAAATPGALFALGASLATRPAEKSDAAVWLTGAKLLLHPALVAFMALVVFKVPAGPAHVMIAVAAMPVASSTFILAQQYGVAVQRISTTILLTTFFSIITLPIVMGWVRG</sequence>
<feature type="transmembrane region" description="Helical" evidence="8">
    <location>
        <begin position="6"/>
        <end position="26"/>
    </location>
</feature>
<dbReference type="RefSeq" id="WP_085785341.1">
    <property type="nucleotide sequence ID" value="NZ_CP019937.1"/>
</dbReference>
<keyword evidence="7 8" id="KW-0472">Membrane</keyword>
<keyword evidence="4" id="KW-1003">Cell membrane</keyword>
<dbReference type="EMBL" id="CP019937">
    <property type="protein sequence ID" value="ARO13660.1"/>
    <property type="molecule type" value="Genomic_DNA"/>
</dbReference>
<evidence type="ECO:0000313" key="10">
    <source>
        <dbReference type="Proteomes" id="UP000242447"/>
    </source>
</evidence>
<feature type="transmembrane region" description="Helical" evidence="8">
    <location>
        <begin position="38"/>
        <end position="57"/>
    </location>
</feature>
<evidence type="ECO:0000256" key="4">
    <source>
        <dbReference type="ARBA" id="ARBA00022475"/>
    </source>
</evidence>
<gene>
    <name evidence="9" type="ORF">BVG79_00302</name>
</gene>
<dbReference type="AlphaFoldDB" id="A0A1W6NX21"/>
<dbReference type="Proteomes" id="UP000242447">
    <property type="component" value="Chromosome"/>
</dbReference>